<keyword evidence="4" id="KW-1185">Reference proteome</keyword>
<dbReference type="InterPro" id="IPR007421">
    <property type="entry name" value="Schlafen_AlbA_2_dom"/>
</dbReference>
<sequence length="534" mass="59854">MNIKDLVGETSEYDKKQALETKRPKSWLKSVSAFANTFGGKLIFGISDDDEIVGLADAKRDSEIISETIKTRIDPIPMFKLDHQKVDNKELIIVEVMKGTLTPYYYSGDGQLVAFVRIGNESVHANSLQLRELVIRGNAQSYDSLPSRYKFEDMAFSKLRSVYLQRTGLSFTEADFVSFGIVDSNGNLTNAGALLADESPIRHSRVFCTRWNGLTKASGLVDAIDDEEHSGGLISLYQDSLNFIMRHNRKAWRKVPDGRIEYPDYPERAVSEGLVNALIHRDYLDISSEVHIDIFDDRLEIYSPGGMVDGSSLEGKDLMSISSRRRNPVLADIFSRLKLMERRGSGFRKIIEDYDFQENTTKDLMPKFIVKNNDFILTLYNLNYLERHLNSQNVAQGVAQENGVGMRVNESLGPVLNQTPAKIVAQGELKNVAQENGVGMRINESLGPVLNQTSSQNVAQGEQKNVAQGEGQNNTRSKYEEIILMLVKTNNKITREQMAQALGVSTKTVEREISKISKLSFAGSGYSGHWEIKE</sequence>
<dbReference type="Gene3D" id="1.10.10.10">
    <property type="entry name" value="Winged helix-like DNA-binding domain superfamily/Winged helix DNA-binding domain"/>
    <property type="match status" value="1"/>
</dbReference>
<dbReference type="Pfam" id="PF13749">
    <property type="entry name" value="HATPase_c_4"/>
    <property type="match status" value="1"/>
</dbReference>
<dbReference type="Proteomes" id="UP000243374">
    <property type="component" value="Unassembled WGS sequence"/>
</dbReference>
<dbReference type="InterPro" id="IPR036388">
    <property type="entry name" value="WH-like_DNA-bd_sf"/>
</dbReference>
<evidence type="ECO:0000313" key="4">
    <source>
        <dbReference type="Proteomes" id="UP000243374"/>
    </source>
</evidence>
<dbReference type="Pfam" id="PF04326">
    <property type="entry name" value="SLFN_AlbA_2"/>
    <property type="match status" value="1"/>
</dbReference>
<organism evidence="3 4">
    <name type="scientific">Succinivibrio dextrinosolvens</name>
    <dbReference type="NCBI Taxonomy" id="83771"/>
    <lineage>
        <taxon>Bacteria</taxon>
        <taxon>Pseudomonadati</taxon>
        <taxon>Pseudomonadota</taxon>
        <taxon>Gammaproteobacteria</taxon>
        <taxon>Aeromonadales</taxon>
        <taxon>Succinivibrionaceae</taxon>
        <taxon>Succinivibrio</taxon>
    </lineage>
</organism>
<feature type="domain" description="Helix-turn-helix type 11" evidence="2">
    <location>
        <begin position="481"/>
        <end position="519"/>
    </location>
</feature>
<dbReference type="RefSeq" id="WP_074841920.1">
    <property type="nucleotide sequence ID" value="NZ_CP047056.1"/>
</dbReference>
<dbReference type="Pfam" id="PF08279">
    <property type="entry name" value="HTH_11"/>
    <property type="match status" value="1"/>
</dbReference>
<feature type="domain" description="Schlafen AlbA-2" evidence="1">
    <location>
        <begin position="9"/>
        <end position="126"/>
    </location>
</feature>
<reference evidence="3 4" key="1">
    <citation type="submission" date="2016-10" db="EMBL/GenBank/DDBJ databases">
        <authorList>
            <person name="Varghese N."/>
            <person name="Submissions S."/>
        </authorList>
    </citation>
    <scope>NUCLEOTIDE SEQUENCE [LARGE SCALE GENOMIC DNA]</scope>
    <source>
        <strain evidence="3 4">22B</strain>
    </source>
</reference>
<evidence type="ECO:0000313" key="3">
    <source>
        <dbReference type="EMBL" id="SFK56309.1"/>
    </source>
</evidence>
<dbReference type="Gene3D" id="3.30.565.60">
    <property type="match status" value="1"/>
</dbReference>
<name>A0A662ZF30_9GAMM</name>
<dbReference type="InterPro" id="IPR038461">
    <property type="entry name" value="Schlafen_AlbA_2_dom_sf"/>
</dbReference>
<dbReference type="OrthoDB" id="9807853at2"/>
<proteinExistence type="predicted"/>
<dbReference type="EMBL" id="FOSF01000113">
    <property type="protein sequence ID" value="SFK56309.1"/>
    <property type="molecule type" value="Genomic_DNA"/>
</dbReference>
<accession>A0A662ZF30</accession>
<dbReference type="PANTHER" id="PTHR30595:SF6">
    <property type="entry name" value="SCHLAFEN ALBA-2 DOMAIN-CONTAINING PROTEIN"/>
    <property type="match status" value="1"/>
</dbReference>
<dbReference type="PANTHER" id="PTHR30595">
    <property type="entry name" value="GLPR-RELATED TRANSCRIPTIONAL REPRESSOR"/>
    <property type="match status" value="1"/>
</dbReference>
<dbReference type="AlphaFoldDB" id="A0A662ZF30"/>
<gene>
    <name evidence="3" type="ORF">SAMN04487865_11131</name>
</gene>
<evidence type="ECO:0000259" key="1">
    <source>
        <dbReference type="Pfam" id="PF04326"/>
    </source>
</evidence>
<dbReference type="Gene3D" id="3.30.950.30">
    <property type="entry name" value="Schlafen, AAA domain"/>
    <property type="match status" value="1"/>
</dbReference>
<protein>
    <submittedName>
        <fullName evidence="3">Predicted transcriptional regulator, contains HTH domain</fullName>
    </submittedName>
</protein>
<dbReference type="InterPro" id="IPR013196">
    <property type="entry name" value="HTH_11"/>
</dbReference>
<evidence type="ECO:0000259" key="2">
    <source>
        <dbReference type="Pfam" id="PF08279"/>
    </source>
</evidence>
<dbReference type="InterPro" id="IPR038475">
    <property type="entry name" value="RecG_C_sf"/>
</dbReference>